<name>A0ABS1GC72_9GAMM</name>
<evidence type="ECO:0000313" key="3">
    <source>
        <dbReference type="Proteomes" id="UP000760407"/>
    </source>
</evidence>
<accession>A0ABS1GC72</accession>
<comment type="caution">
    <text evidence="2">The sequence shown here is derived from an EMBL/GenBank/DDBJ whole genome shotgun (WGS) entry which is preliminary data.</text>
</comment>
<organism evidence="2 3">
    <name type="scientific">Francisella philomiragia</name>
    <dbReference type="NCBI Taxonomy" id="28110"/>
    <lineage>
        <taxon>Bacteria</taxon>
        <taxon>Pseudomonadati</taxon>
        <taxon>Pseudomonadota</taxon>
        <taxon>Gammaproteobacteria</taxon>
        <taxon>Thiotrichales</taxon>
        <taxon>Francisellaceae</taxon>
        <taxon>Francisella</taxon>
    </lineage>
</organism>
<dbReference type="InterPro" id="IPR009826">
    <property type="entry name" value="DNA_circ_N"/>
</dbReference>
<dbReference type="Proteomes" id="UP000760407">
    <property type="component" value="Unassembled WGS sequence"/>
</dbReference>
<protein>
    <submittedName>
        <fullName evidence="2">DNA circularization N-terminal domain-containing protein</fullName>
    </submittedName>
</protein>
<sequence>MSWQDRLKEAAYISPSGTRYPFLYENLSHSRDKNITEFDFPDVDGTYVQESGSSGRKFPIECIFWGDNYDQLATGFENALFEKGIGKLEHPIYGTFDVVPSGTITRKDDLKSAGNQSIVNVTFINTLGLIYPNSQRDAASEVADSIDNYRETASKQFAKNIKSKSYLQNATFKNKYKSYLEQAQEKLQPITESAEDLNSEFVAINTSINNQVDSIFSVLDTPAVLANQTIRLLQLPGQSLISIAQRFGAYSDLISSLIFDYDNTGTNTNIVSQTSNDFYNKNLFASAYITGMASSILNTQFETKKDALDSATELLQQYDNVVSWQDDNIKALGIIDTGEEYQQLSDLVAITAGYVIEISFTLKQEKRVWLDRARTVIDLVAELYQNDLDSNIDFFIRTNNLSGTEILELPRDKEVVYYV</sequence>
<evidence type="ECO:0000313" key="2">
    <source>
        <dbReference type="EMBL" id="MBK2302429.1"/>
    </source>
</evidence>
<keyword evidence="3" id="KW-1185">Reference proteome</keyword>
<proteinExistence type="predicted"/>
<dbReference type="RefSeq" id="WP_200166582.1">
    <property type="nucleotide sequence ID" value="NZ_JACTSG010000004.1"/>
</dbReference>
<evidence type="ECO:0000259" key="1">
    <source>
        <dbReference type="Pfam" id="PF07157"/>
    </source>
</evidence>
<reference evidence="2 3" key="1">
    <citation type="submission" date="2020-08" db="EMBL/GenBank/DDBJ databases">
        <title>Comparative genomics of Francisella species.</title>
        <authorList>
            <person name="Sahl J."/>
            <person name="Sjodin A."/>
            <person name="Wagner D."/>
            <person name="Forsman M."/>
        </authorList>
    </citation>
    <scope>NUCLEOTIDE SEQUENCE [LARGE SCALE GENOMIC DNA]</scope>
    <source>
        <strain evidence="2 3">F1093</strain>
    </source>
</reference>
<gene>
    <name evidence="2" type="ORF">IBE52_05845</name>
</gene>
<feature type="domain" description="DNA circulation N-terminal" evidence="1">
    <location>
        <begin position="21"/>
        <end position="97"/>
    </location>
</feature>
<dbReference type="Pfam" id="PF07157">
    <property type="entry name" value="DNA_circ_N"/>
    <property type="match status" value="1"/>
</dbReference>
<dbReference type="EMBL" id="JACTSG010000004">
    <property type="protein sequence ID" value="MBK2302429.1"/>
    <property type="molecule type" value="Genomic_DNA"/>
</dbReference>